<dbReference type="GO" id="GO:0005829">
    <property type="term" value="C:cytosol"/>
    <property type="evidence" value="ECO:0007669"/>
    <property type="project" value="TreeGrafter"/>
</dbReference>
<evidence type="ECO:0000313" key="6">
    <source>
        <dbReference type="EMBL" id="GJG32927.1"/>
    </source>
</evidence>
<comment type="caution">
    <text evidence="6">The sequence shown here is derived from an EMBL/GenBank/DDBJ whole genome shotgun (WGS) entry which is preliminary data.</text>
</comment>
<dbReference type="PANTHER" id="PTHR37419:SF8">
    <property type="entry name" value="TOXIN YJJJ"/>
    <property type="match status" value="1"/>
</dbReference>
<feature type="domain" description="HipA N-terminal subdomain 1" evidence="5">
    <location>
        <begin position="7"/>
        <end position="120"/>
    </location>
</feature>
<dbReference type="OMA" id="WHISPAY"/>
<evidence type="ECO:0000259" key="4">
    <source>
        <dbReference type="Pfam" id="PF07804"/>
    </source>
</evidence>
<dbReference type="InterPro" id="IPR012893">
    <property type="entry name" value="HipA-like_C"/>
</dbReference>
<comment type="similarity">
    <text evidence="1">Belongs to the HipA Ser/Thr kinase family.</text>
</comment>
<dbReference type="InterPro" id="IPR017508">
    <property type="entry name" value="HipA_N1"/>
</dbReference>
<dbReference type="AlphaFoldDB" id="A0AA37MNM1"/>
<dbReference type="Pfam" id="PF07804">
    <property type="entry name" value="HipA_C"/>
    <property type="match status" value="1"/>
</dbReference>
<evidence type="ECO:0000313" key="7">
    <source>
        <dbReference type="Proteomes" id="UP000887097"/>
    </source>
</evidence>
<accession>A0AA37MNM1</accession>
<evidence type="ECO:0000256" key="1">
    <source>
        <dbReference type="ARBA" id="ARBA00010164"/>
    </source>
</evidence>
<dbReference type="EMBL" id="BPTT01000001">
    <property type="protein sequence ID" value="GJG32927.1"/>
    <property type="molecule type" value="Genomic_DNA"/>
</dbReference>
<keyword evidence="2" id="KW-0808">Transferase</keyword>
<gene>
    <name evidence="6" type="ORF">PRMUPPPA20_10360</name>
</gene>
<dbReference type="PANTHER" id="PTHR37419">
    <property type="entry name" value="SERINE/THREONINE-PROTEIN KINASE TOXIN HIPA"/>
    <property type="match status" value="1"/>
</dbReference>
<sequence>MENNIVKVSLWGQTIGEIYWDEKRKQSCFSFSSDFVAKGLDIAPLTASIHNPLLAQGEVYLGNKKDLYKGLPEFLADSLPDNWGERVMKHWADHYGGKVRLTPVDALSLMGKRSMGALEFEPYMEKWEKTTDILLPELYKLASIIMEESKFPEGEDPLIHLQNLFSVGTSAGGKRPKAIIAINQKTGEIKSGQGLLSDEYKYYILKFNERKQFPTTLLEKTYYDMAVAAGIPMMPSSLMDINGIPNFLTERFDRVDGTKVYTQTLAALAPEADSYEDLFSVARKLAVPYDELVKLYRQTVFNFLGDNLDDHNKNFSFVMKKNGDWHISPAYDLCFTYDLTGMGFANRHELSVCGKDKDITKDDLLNFGKANDIRAAESVIREISDVLMRFKEFALKNGVSEVYAEVIQKKLCQNLDVKSEKDGEQRVDDDSEQSGIFDSVVIRKNKEKYTIHASKNGVRLREKRLSQEEYMAYSFGLVSKEKLALKYFRDEINNT</sequence>
<keyword evidence="3" id="KW-0418">Kinase</keyword>
<dbReference type="InterPro" id="IPR052028">
    <property type="entry name" value="HipA_Ser/Thr_kinase"/>
</dbReference>
<evidence type="ECO:0000256" key="2">
    <source>
        <dbReference type="ARBA" id="ARBA00022679"/>
    </source>
</evidence>
<organism evidence="6 7">
    <name type="scientific">Xylanibacter ruminicola</name>
    <name type="common">Prevotella ruminicola</name>
    <dbReference type="NCBI Taxonomy" id="839"/>
    <lineage>
        <taxon>Bacteria</taxon>
        <taxon>Pseudomonadati</taxon>
        <taxon>Bacteroidota</taxon>
        <taxon>Bacteroidia</taxon>
        <taxon>Bacteroidales</taxon>
        <taxon>Prevotellaceae</taxon>
        <taxon>Xylanibacter</taxon>
    </lineage>
</organism>
<protein>
    <submittedName>
        <fullName evidence="6">Toxin HipA</fullName>
    </submittedName>
</protein>
<dbReference type="GO" id="GO:0004674">
    <property type="term" value="F:protein serine/threonine kinase activity"/>
    <property type="evidence" value="ECO:0007669"/>
    <property type="project" value="TreeGrafter"/>
</dbReference>
<dbReference type="Proteomes" id="UP000887097">
    <property type="component" value="Unassembled WGS sequence"/>
</dbReference>
<evidence type="ECO:0000256" key="3">
    <source>
        <dbReference type="ARBA" id="ARBA00022777"/>
    </source>
</evidence>
<evidence type="ECO:0000259" key="5">
    <source>
        <dbReference type="Pfam" id="PF13657"/>
    </source>
</evidence>
<name>A0AA37MNM1_XYLRU</name>
<dbReference type="RefSeq" id="WP_013064776.1">
    <property type="nucleotide sequence ID" value="NZ_BPTT01000001.1"/>
</dbReference>
<reference evidence="6" key="1">
    <citation type="submission" date="2021-08" db="EMBL/GenBank/DDBJ databases">
        <title>Prevotella lacticifex sp. nov., isolated from rumen of cow.</title>
        <authorList>
            <person name="Shinkai T."/>
            <person name="Ikeyama N."/>
            <person name="Kumagai M."/>
            <person name="Ohmori H."/>
            <person name="Sakamoto M."/>
            <person name="Ohkuma M."/>
            <person name="Mitsumori M."/>
        </authorList>
    </citation>
    <scope>NUCLEOTIDE SEQUENCE</scope>
    <source>
        <strain evidence="6">JCM 8259</strain>
    </source>
</reference>
<proteinExistence type="inferred from homology"/>
<feature type="domain" description="HipA-like C-terminal" evidence="4">
    <location>
        <begin position="169"/>
        <end position="383"/>
    </location>
</feature>
<dbReference type="GeneID" id="31500072"/>
<dbReference type="Pfam" id="PF13657">
    <property type="entry name" value="Couple_hipA"/>
    <property type="match status" value="1"/>
</dbReference>